<dbReference type="SUPFAM" id="SSF50249">
    <property type="entry name" value="Nucleic acid-binding proteins"/>
    <property type="match status" value="1"/>
</dbReference>
<sequence>MTGAVLYLMGIVHKDIKFLTSNKSGNYEFVAGTLKYSNDGTNWEYINFIDFNNLQSYKNLKPGDVLSVFGNLGFQTFISADGKEHRNAKLIVKGVLFSNVENELQNEIDEENRKPYNFDQPVADVDCDCGNFLCLGLCKN</sequence>
<dbReference type="InterPro" id="IPR000424">
    <property type="entry name" value="Primosome_PriB/ssb"/>
</dbReference>
<dbReference type="EMBL" id="CP143578">
    <property type="protein sequence ID" value="WVN21291.1"/>
    <property type="molecule type" value="Genomic_DNA"/>
</dbReference>
<dbReference type="Proteomes" id="UP001431935">
    <property type="component" value="Chromosome"/>
</dbReference>
<proteinExistence type="predicted"/>
<gene>
    <name evidence="3" type="ORF">V2E26_02640</name>
</gene>
<keyword evidence="4" id="KW-1185">Reference proteome</keyword>
<evidence type="ECO:0000256" key="1">
    <source>
        <dbReference type="ARBA" id="ARBA00023125"/>
    </source>
</evidence>
<evidence type="ECO:0008006" key="5">
    <source>
        <dbReference type="Google" id="ProtNLM"/>
    </source>
</evidence>
<protein>
    <recommendedName>
        <fullName evidence="5">Single-stranded DNA-binding protein</fullName>
    </recommendedName>
</protein>
<dbReference type="RefSeq" id="WP_330463330.1">
    <property type="nucleotide sequence ID" value="NZ_CP143578.1"/>
</dbReference>
<evidence type="ECO:0000313" key="4">
    <source>
        <dbReference type="Proteomes" id="UP001431935"/>
    </source>
</evidence>
<evidence type="ECO:0000256" key="2">
    <source>
        <dbReference type="PROSITE-ProRule" id="PRU00252"/>
    </source>
</evidence>
<accession>A0ABZ2AMD5</accession>
<dbReference type="InterPro" id="IPR012340">
    <property type="entry name" value="NA-bd_OB-fold"/>
</dbReference>
<name>A0ABZ2AMD5_9BACT</name>
<dbReference type="PROSITE" id="PS50935">
    <property type="entry name" value="SSB"/>
    <property type="match status" value="1"/>
</dbReference>
<keyword evidence="1 2" id="KW-0238">DNA-binding</keyword>
<organism evidence="3 4">
    <name type="scientific">Metamycoplasma gateae</name>
    <dbReference type="NCBI Taxonomy" id="35769"/>
    <lineage>
        <taxon>Bacteria</taxon>
        <taxon>Bacillati</taxon>
        <taxon>Mycoplasmatota</taxon>
        <taxon>Mycoplasmoidales</taxon>
        <taxon>Metamycoplasmataceae</taxon>
        <taxon>Metamycoplasma</taxon>
    </lineage>
</organism>
<reference evidence="3" key="1">
    <citation type="submission" date="2024-01" db="EMBL/GenBank/DDBJ databases">
        <title>Complete genome sequence of Mycoplasma gateae strain 3700.</title>
        <authorList>
            <person name="Spergser J."/>
        </authorList>
    </citation>
    <scope>NUCLEOTIDE SEQUENCE [LARGE SCALE GENOMIC DNA]</scope>
    <source>
        <strain evidence="3">3700</strain>
    </source>
</reference>
<evidence type="ECO:0000313" key="3">
    <source>
        <dbReference type="EMBL" id="WVN21291.1"/>
    </source>
</evidence>